<evidence type="ECO:0000313" key="1">
    <source>
        <dbReference type="EMBL" id="GAI79235.1"/>
    </source>
</evidence>
<dbReference type="PROSITE" id="PS51257">
    <property type="entry name" value="PROKAR_LIPOPROTEIN"/>
    <property type="match status" value="1"/>
</dbReference>
<accession>X1SV55</accession>
<name>X1SV55_9ZZZZ</name>
<organism evidence="1">
    <name type="scientific">marine sediment metagenome</name>
    <dbReference type="NCBI Taxonomy" id="412755"/>
    <lineage>
        <taxon>unclassified sequences</taxon>
        <taxon>metagenomes</taxon>
        <taxon>ecological metagenomes</taxon>
    </lineage>
</organism>
<comment type="caution">
    <text evidence="1">The sequence shown here is derived from an EMBL/GenBank/DDBJ whole genome shotgun (WGS) entry which is preliminary data.</text>
</comment>
<gene>
    <name evidence="1" type="ORF">S12H4_20925</name>
</gene>
<proteinExistence type="predicted"/>
<reference evidence="1" key="1">
    <citation type="journal article" date="2014" name="Front. Microbiol.">
        <title>High frequency of phylogenetically diverse reductive dehalogenase-homologous genes in deep subseafloor sedimentary metagenomes.</title>
        <authorList>
            <person name="Kawai M."/>
            <person name="Futagami T."/>
            <person name="Toyoda A."/>
            <person name="Takaki Y."/>
            <person name="Nishi S."/>
            <person name="Hori S."/>
            <person name="Arai W."/>
            <person name="Tsubouchi T."/>
            <person name="Morono Y."/>
            <person name="Uchiyama I."/>
            <person name="Ito T."/>
            <person name="Fujiyama A."/>
            <person name="Inagaki F."/>
            <person name="Takami H."/>
        </authorList>
    </citation>
    <scope>NUCLEOTIDE SEQUENCE</scope>
    <source>
        <strain evidence="1">Expedition CK06-06</strain>
    </source>
</reference>
<sequence length="83" mass="9574">MHYWTLKHFRKLICLVLLVPLFVISQSCTVVTKKTVISPKIIPPFEGTYKVDPYLEKHKPRSVAVVPFIDKSKSKKGFETEGR</sequence>
<dbReference type="EMBL" id="BARW01010679">
    <property type="protein sequence ID" value="GAI79235.1"/>
    <property type="molecule type" value="Genomic_DNA"/>
</dbReference>
<feature type="non-terminal residue" evidence="1">
    <location>
        <position position="83"/>
    </location>
</feature>
<dbReference type="AlphaFoldDB" id="X1SV55"/>
<protein>
    <submittedName>
        <fullName evidence="1">Uncharacterized protein</fullName>
    </submittedName>
</protein>